<accession>A0AAV4UFX7</accession>
<sequence>MSDPVLHDISNGMIQIRGKNRYTCCVIRSEREDERGLPKGCFINLDFFEKGNQNVGGLIHLPMKDISAHAKLFAQRGVRARPGLEDERGLPKGCSINLDFSVKGNQKVRWGHPSSHAGHISTRGTFRLKGVRGRPVLCVTFGSKLQLLLLFSAPLSLYIFIWREIKLTSLFGLIAGILKSNFGQGPVIVHSGLYRRHQRKVEIDLEGSDGR</sequence>
<dbReference type="AlphaFoldDB" id="A0AAV4UFX7"/>
<keyword evidence="2" id="KW-1185">Reference proteome</keyword>
<dbReference type="Proteomes" id="UP001054837">
    <property type="component" value="Unassembled WGS sequence"/>
</dbReference>
<evidence type="ECO:0000313" key="1">
    <source>
        <dbReference type="EMBL" id="GIY56726.1"/>
    </source>
</evidence>
<gene>
    <name evidence="1" type="ORF">CDAR_184421</name>
</gene>
<comment type="caution">
    <text evidence="1">The sequence shown here is derived from an EMBL/GenBank/DDBJ whole genome shotgun (WGS) entry which is preliminary data.</text>
</comment>
<organism evidence="1 2">
    <name type="scientific">Caerostris darwini</name>
    <dbReference type="NCBI Taxonomy" id="1538125"/>
    <lineage>
        <taxon>Eukaryota</taxon>
        <taxon>Metazoa</taxon>
        <taxon>Ecdysozoa</taxon>
        <taxon>Arthropoda</taxon>
        <taxon>Chelicerata</taxon>
        <taxon>Arachnida</taxon>
        <taxon>Araneae</taxon>
        <taxon>Araneomorphae</taxon>
        <taxon>Entelegynae</taxon>
        <taxon>Araneoidea</taxon>
        <taxon>Araneidae</taxon>
        <taxon>Caerostris</taxon>
    </lineage>
</organism>
<evidence type="ECO:0000313" key="2">
    <source>
        <dbReference type="Proteomes" id="UP001054837"/>
    </source>
</evidence>
<reference evidence="1 2" key="1">
    <citation type="submission" date="2021-06" db="EMBL/GenBank/DDBJ databases">
        <title>Caerostris darwini draft genome.</title>
        <authorList>
            <person name="Kono N."/>
            <person name="Arakawa K."/>
        </authorList>
    </citation>
    <scope>NUCLEOTIDE SEQUENCE [LARGE SCALE GENOMIC DNA]</scope>
</reference>
<dbReference type="EMBL" id="BPLQ01011219">
    <property type="protein sequence ID" value="GIY56726.1"/>
    <property type="molecule type" value="Genomic_DNA"/>
</dbReference>
<protein>
    <submittedName>
        <fullName evidence="1">Uncharacterized protein</fullName>
    </submittedName>
</protein>
<name>A0AAV4UFX7_9ARAC</name>
<proteinExistence type="predicted"/>